<dbReference type="EMBL" id="WIXP02000005">
    <property type="protein sequence ID" value="KAF6211199.1"/>
    <property type="molecule type" value="Genomic_DNA"/>
</dbReference>
<feature type="region of interest" description="Disordered" evidence="2">
    <location>
        <begin position="19"/>
        <end position="65"/>
    </location>
</feature>
<sequence>MVVQKTIDTSRSIVRLVSPNTTSMEKGSKANGKTSVTRGQVNRFGFKKPTPPQPPLPSVPAPPADINVQETIEPLVITPVLPKNGTPRSSRANKKDGKAPNRFGFIPPANQLSNKVADLQGSQENLRPPSAIKLGGGRSVSETRYNKSVDGKVLTSSAKIPQPQYQTPLLRPSPAHYRSNDSVVCSPAVGKLAKTAANNHTLRASNAYTAEGAAARFKRKDEEVLEIRQLEQSPGAARHQPAPHKFARPMEMVFSGPKRFELRDVPQNGGGRGSQEALRAEEPSGGAPQIERGTSPAAHLTMNERIRREVCGLPPRYPTSSSMTSSVVSCSSVLSPDTGDEEKLTRDTKANEKTLTVADDESPNEEDLWGGPGEAMALDTDLPNTNLADIDQSPEAMNPPLRSVLLTIEDPTFATLAALSNAGLLEDEAAPDSPDISCSSPSSVEPLPPPPPIISSKPDSPNSPVSPTHASNSSSSDTKDRDFLIDDEIADQPGLVFGSARRRDDEPSLLDRSKTIAQLAGDVSQALHNSLHRDSHGGSAETLSPCESLTSDDLICDFDISGLDESLFTNPLNDIEDGPLRSEIMNQSDQVIKEWSSLLSSHPGLNTSLRKTPRPRLSVSSQRKNVTVDAPLSAHTSPRRHPVRVETPSDDSGIRLGKDKLQSMYQDVMYIKNMLIVLQQVLQEDADANEERDKKGPGGTHDHHFPGEDGLHLDDLRRQILLMQLENEQYVMEINTLKEQLKAANEARPVLPPRSPTLHRPANKATQTDRVARSTTTLFQNSPNSQTASIVSSNETKKSGLHYIRQPQLSPPVNTSKVS</sequence>
<dbReference type="Proteomes" id="UP000466442">
    <property type="component" value="Linkage Group LG5"/>
</dbReference>
<evidence type="ECO:0000256" key="2">
    <source>
        <dbReference type="SAM" id="MobiDB-lite"/>
    </source>
</evidence>
<evidence type="ECO:0000256" key="1">
    <source>
        <dbReference type="SAM" id="Coils"/>
    </source>
</evidence>
<keyword evidence="4" id="KW-1185">Reference proteome</keyword>
<organism evidence="3 4">
    <name type="scientific">Apolygus lucorum</name>
    <name type="common">Small green plant bug</name>
    <name type="synonym">Lygocoris lucorum</name>
    <dbReference type="NCBI Taxonomy" id="248454"/>
    <lineage>
        <taxon>Eukaryota</taxon>
        <taxon>Metazoa</taxon>
        <taxon>Ecdysozoa</taxon>
        <taxon>Arthropoda</taxon>
        <taxon>Hexapoda</taxon>
        <taxon>Insecta</taxon>
        <taxon>Pterygota</taxon>
        <taxon>Neoptera</taxon>
        <taxon>Paraneoptera</taxon>
        <taxon>Hemiptera</taxon>
        <taxon>Heteroptera</taxon>
        <taxon>Panheteroptera</taxon>
        <taxon>Cimicomorpha</taxon>
        <taxon>Miridae</taxon>
        <taxon>Mirini</taxon>
        <taxon>Apolygus</taxon>
    </lineage>
</organism>
<feature type="compositionally biased region" description="Basic and acidic residues" evidence="2">
    <location>
        <begin position="689"/>
        <end position="710"/>
    </location>
</feature>
<feature type="compositionally biased region" description="Low complexity" evidence="2">
    <location>
        <begin position="431"/>
        <end position="445"/>
    </location>
</feature>
<feature type="compositionally biased region" description="Polar residues" evidence="2">
    <location>
        <begin position="807"/>
        <end position="819"/>
    </location>
</feature>
<accession>A0A8S9XRK4</accession>
<name>A0A8S9XRK4_APOLU</name>
<feature type="compositionally biased region" description="Polar residues" evidence="2">
    <location>
        <begin position="465"/>
        <end position="476"/>
    </location>
</feature>
<dbReference type="OrthoDB" id="10046062at2759"/>
<feature type="compositionally biased region" description="Low complexity" evidence="2">
    <location>
        <begin position="454"/>
        <end position="463"/>
    </location>
</feature>
<feature type="region of interest" description="Disordered" evidence="2">
    <location>
        <begin position="263"/>
        <end position="352"/>
    </location>
</feature>
<feature type="compositionally biased region" description="Basic and acidic residues" evidence="2">
    <location>
        <begin position="341"/>
        <end position="352"/>
    </location>
</feature>
<protein>
    <submittedName>
        <fullName evidence="3">Uncharacterized protein</fullName>
    </submittedName>
</protein>
<feature type="region of interest" description="Disordered" evidence="2">
    <location>
        <begin position="427"/>
        <end position="480"/>
    </location>
</feature>
<feature type="compositionally biased region" description="Low complexity" evidence="2">
    <location>
        <begin position="320"/>
        <end position="335"/>
    </location>
</feature>
<dbReference type="AlphaFoldDB" id="A0A8S9XRK4"/>
<evidence type="ECO:0000313" key="4">
    <source>
        <dbReference type="Proteomes" id="UP000466442"/>
    </source>
</evidence>
<feature type="region of interest" description="Disordered" evidence="2">
    <location>
        <begin position="687"/>
        <end position="710"/>
    </location>
</feature>
<evidence type="ECO:0000313" key="3">
    <source>
        <dbReference type="EMBL" id="KAF6211199.1"/>
    </source>
</evidence>
<feature type="compositionally biased region" description="Polar residues" evidence="2">
    <location>
        <begin position="19"/>
        <end position="40"/>
    </location>
</feature>
<gene>
    <name evidence="3" type="ORF">GE061_014314</name>
</gene>
<feature type="coiled-coil region" evidence="1">
    <location>
        <begin position="713"/>
        <end position="747"/>
    </location>
</feature>
<proteinExistence type="predicted"/>
<comment type="caution">
    <text evidence="3">The sequence shown here is derived from an EMBL/GenBank/DDBJ whole genome shotgun (WGS) entry which is preliminary data.</text>
</comment>
<reference evidence="3" key="1">
    <citation type="journal article" date="2021" name="Mol. Ecol. Resour.">
        <title>Apolygus lucorum genome provides insights into omnivorousness and mesophyll feeding.</title>
        <authorList>
            <person name="Liu Y."/>
            <person name="Liu H."/>
            <person name="Wang H."/>
            <person name="Huang T."/>
            <person name="Liu B."/>
            <person name="Yang B."/>
            <person name="Yin L."/>
            <person name="Li B."/>
            <person name="Zhang Y."/>
            <person name="Zhang S."/>
            <person name="Jiang F."/>
            <person name="Zhang X."/>
            <person name="Ren Y."/>
            <person name="Wang B."/>
            <person name="Wang S."/>
            <person name="Lu Y."/>
            <person name="Wu K."/>
            <person name="Fan W."/>
            <person name="Wang G."/>
        </authorList>
    </citation>
    <scope>NUCLEOTIDE SEQUENCE</scope>
    <source>
        <strain evidence="3">12Hb</strain>
    </source>
</reference>
<feature type="compositionally biased region" description="Polar residues" evidence="2">
    <location>
        <begin position="764"/>
        <end position="794"/>
    </location>
</feature>
<feature type="region of interest" description="Disordered" evidence="2">
    <location>
        <begin position="749"/>
        <end position="819"/>
    </location>
</feature>
<feature type="region of interest" description="Disordered" evidence="2">
    <location>
        <begin position="603"/>
        <end position="655"/>
    </location>
</feature>
<feature type="compositionally biased region" description="Pro residues" evidence="2">
    <location>
        <begin position="49"/>
        <end position="63"/>
    </location>
</feature>
<keyword evidence="1" id="KW-0175">Coiled coil</keyword>
<feature type="region of interest" description="Disordered" evidence="2">
    <location>
        <begin position="78"/>
        <end position="109"/>
    </location>
</feature>